<feature type="domain" description="IstB-like ATP-binding" evidence="1">
    <location>
        <begin position="118"/>
        <end position="218"/>
    </location>
</feature>
<dbReference type="PANTHER" id="PTHR30050">
    <property type="entry name" value="CHROMOSOMAL REPLICATION INITIATOR PROTEIN DNAA"/>
    <property type="match status" value="1"/>
</dbReference>
<dbReference type="EMBL" id="JAINVB010000001">
    <property type="protein sequence ID" value="MCK0087149.1"/>
    <property type="molecule type" value="Genomic_DNA"/>
</dbReference>
<dbReference type="AlphaFoldDB" id="A0AAW5F5H7"/>
<dbReference type="Proteomes" id="UP001203136">
    <property type="component" value="Unassembled WGS sequence"/>
</dbReference>
<sequence>MLQKGDQQQITIGSICTTATVKQVETFQTNGASGAFVTFDVPGYGETQPFWYDEKTGYAQMRRSRSGMPKEYTYKRGKDFNWDYYRDDTNPQKNIANAFISRYEEFRRSGRGLYIYSATKGSGKTLLACCLANEVMERYNAVVKFVQVLDYIDLIKRKDEDADMERHSLKRCGLLILDDVGVQTEKQEWINNAIFSLIDERYRNLLPTLYTSNVPIEKASGDDRIQSRIYGTSIPMLLPEISVRDQLADKYRDEFLRTVLN</sequence>
<dbReference type="PANTHER" id="PTHR30050:SF4">
    <property type="entry name" value="ATP-BINDING PROTEIN RV3427C IN INSERTION SEQUENCE-RELATED"/>
    <property type="match status" value="1"/>
</dbReference>
<dbReference type="InterPro" id="IPR027417">
    <property type="entry name" value="P-loop_NTPase"/>
</dbReference>
<evidence type="ECO:0000259" key="1">
    <source>
        <dbReference type="Pfam" id="PF01695"/>
    </source>
</evidence>
<keyword evidence="2" id="KW-0547">Nucleotide-binding</keyword>
<dbReference type="InterPro" id="IPR002611">
    <property type="entry name" value="IstB_ATP-bd"/>
</dbReference>
<dbReference type="RefSeq" id="WP_024738523.1">
    <property type="nucleotide sequence ID" value="NZ_JADNAS010000076.1"/>
</dbReference>
<gene>
    <name evidence="2" type="ORF">K5I21_14940</name>
</gene>
<dbReference type="GO" id="GO:0005524">
    <property type="term" value="F:ATP binding"/>
    <property type="evidence" value="ECO:0007669"/>
    <property type="project" value="UniProtKB-KW"/>
</dbReference>
<proteinExistence type="predicted"/>
<accession>A0AAW5F5H7</accession>
<organism evidence="2 3">
    <name type="scientific">Clostridium symbiosum</name>
    <name type="common">Bacteroides symbiosus</name>
    <dbReference type="NCBI Taxonomy" id="1512"/>
    <lineage>
        <taxon>Bacteria</taxon>
        <taxon>Bacillati</taxon>
        <taxon>Bacillota</taxon>
        <taxon>Clostridia</taxon>
        <taxon>Lachnospirales</taxon>
        <taxon>Lachnospiraceae</taxon>
        <taxon>Otoolea</taxon>
    </lineage>
</organism>
<reference evidence="2" key="1">
    <citation type="journal article" date="2022" name="Cell Host Microbe">
        <title>Colonization of the live biotherapeutic product VE303 and modulation of the microbiota and metabolites in healthy volunteers.</title>
        <authorList>
            <person name="Dsouza M."/>
            <person name="Menon R."/>
            <person name="Crossette E."/>
            <person name="Bhattarai S.K."/>
            <person name="Schneider J."/>
            <person name="Kim Y.G."/>
            <person name="Reddy S."/>
            <person name="Caballero S."/>
            <person name="Felix C."/>
            <person name="Cornacchione L."/>
            <person name="Hendrickson J."/>
            <person name="Watson A.R."/>
            <person name="Minot S.S."/>
            <person name="Greenfield N."/>
            <person name="Schopf L."/>
            <person name="Szabady R."/>
            <person name="Patarroyo J."/>
            <person name="Smith W."/>
            <person name="Harrison P."/>
            <person name="Kuijper E.J."/>
            <person name="Kelly C.P."/>
            <person name="Olle B."/>
            <person name="Bobilev D."/>
            <person name="Silber J.L."/>
            <person name="Bucci V."/>
            <person name="Roberts B."/>
            <person name="Faith J."/>
            <person name="Norman J.M."/>
        </authorList>
    </citation>
    <scope>NUCLEOTIDE SEQUENCE</scope>
    <source>
        <strain evidence="2">VE303-04</strain>
    </source>
</reference>
<dbReference type="Gene3D" id="3.40.50.300">
    <property type="entry name" value="P-loop containing nucleotide triphosphate hydrolases"/>
    <property type="match status" value="1"/>
</dbReference>
<protein>
    <submittedName>
        <fullName evidence="2">ATP-binding protein</fullName>
    </submittedName>
</protein>
<evidence type="ECO:0000313" key="3">
    <source>
        <dbReference type="Proteomes" id="UP001203136"/>
    </source>
</evidence>
<dbReference type="Pfam" id="PF01695">
    <property type="entry name" value="IstB_IS21"/>
    <property type="match status" value="1"/>
</dbReference>
<dbReference type="SUPFAM" id="SSF52540">
    <property type="entry name" value="P-loop containing nucleoside triphosphate hydrolases"/>
    <property type="match status" value="1"/>
</dbReference>
<evidence type="ECO:0000313" key="2">
    <source>
        <dbReference type="EMBL" id="MCK0087149.1"/>
    </source>
</evidence>
<keyword evidence="2" id="KW-0067">ATP-binding</keyword>
<dbReference type="GO" id="GO:0006260">
    <property type="term" value="P:DNA replication"/>
    <property type="evidence" value="ECO:0007669"/>
    <property type="project" value="TreeGrafter"/>
</dbReference>
<name>A0AAW5F5H7_CLOSY</name>
<comment type="caution">
    <text evidence="2">The sequence shown here is derived from an EMBL/GenBank/DDBJ whole genome shotgun (WGS) entry which is preliminary data.</text>
</comment>